<accession>A0AAW8R456</accession>
<dbReference type="Proteomes" id="UP001249020">
    <property type="component" value="Unassembled WGS sequence"/>
</dbReference>
<proteinExistence type="predicted"/>
<comment type="caution">
    <text evidence="1">The sequence shown here is derived from an EMBL/GenBank/DDBJ whole genome shotgun (WGS) entry which is preliminary data.</text>
</comment>
<name>A0AAW8R456_9ALTE</name>
<keyword evidence="2" id="KW-1185">Reference proteome</keyword>
<sequence length="453" mass="50338">MKDKASSLTKQLFLLGTLSILGACGSTQPSNQQAVAVSNASSPTEARQSASSIDSQAVSMLIQISASLARKNQQPDVWRKDISNYESQKVARATSKYVDLSDRVHTISDANKCSTRHLRIIKQAMVYHPSSLPMLSVLLDCANQYDMVDAQNSIADSIVSISSELIGSSQNGFSDNTPLKVREVYEAEYLLDLAGIDLFDTEMVVEKDRILIMHHGIDSVTNQYSLTYADQTDFFISSIKATLSDSELTYFDDISSIIDIKKQALLSSQHYAVQIDSYRNMLFDGEYEELLETINTRQQDTPLALAFRAQAHMALGTFDAQVNVQDDLVYYAELGIPELQSVASQALLRMDVEGNVGIVSQAFMRTVDKIGLENASYLWVRTFLADSEFNLYLDLLAKQLDTHVVDAWKLSLTNFAGTRPLLSSSLRKRIKDFYTVLQAHQASDIAMQGTPQK</sequence>
<dbReference type="RefSeq" id="WP_311360734.1">
    <property type="nucleotide sequence ID" value="NZ_JAVRIE010000002.1"/>
</dbReference>
<dbReference type="PROSITE" id="PS51257">
    <property type="entry name" value="PROKAR_LIPOPROTEIN"/>
    <property type="match status" value="1"/>
</dbReference>
<protein>
    <submittedName>
        <fullName evidence="1">Uncharacterized protein</fullName>
    </submittedName>
</protein>
<gene>
    <name evidence="1" type="ORF">RM544_05270</name>
</gene>
<organism evidence="1 2">
    <name type="scientific">Brumicola blandensis</name>
    <dbReference type="NCBI Taxonomy" id="3075611"/>
    <lineage>
        <taxon>Bacteria</taxon>
        <taxon>Pseudomonadati</taxon>
        <taxon>Pseudomonadota</taxon>
        <taxon>Gammaproteobacteria</taxon>
        <taxon>Alteromonadales</taxon>
        <taxon>Alteromonadaceae</taxon>
        <taxon>Brumicola</taxon>
    </lineage>
</organism>
<dbReference type="AlphaFoldDB" id="A0AAW8R456"/>
<dbReference type="EMBL" id="JAVRIE010000002">
    <property type="protein sequence ID" value="MDT0581938.1"/>
    <property type="molecule type" value="Genomic_DNA"/>
</dbReference>
<evidence type="ECO:0000313" key="1">
    <source>
        <dbReference type="EMBL" id="MDT0581938.1"/>
    </source>
</evidence>
<reference evidence="1 2" key="1">
    <citation type="submission" date="2023-09" db="EMBL/GenBank/DDBJ databases">
        <authorList>
            <person name="Rey-Velasco X."/>
        </authorList>
    </citation>
    <scope>NUCLEOTIDE SEQUENCE [LARGE SCALE GENOMIC DNA]</scope>
    <source>
        <strain evidence="1 2">W409</strain>
    </source>
</reference>
<evidence type="ECO:0000313" key="2">
    <source>
        <dbReference type="Proteomes" id="UP001249020"/>
    </source>
</evidence>